<dbReference type="OrthoDB" id="2974362at2"/>
<keyword evidence="1" id="KW-0812">Transmembrane</keyword>
<dbReference type="RefSeq" id="WP_160910102.1">
    <property type="nucleotide sequence ID" value="NZ_WMEQ01000017.1"/>
</dbReference>
<reference evidence="2 3" key="1">
    <citation type="submission" date="2019-11" db="EMBL/GenBank/DDBJ databases">
        <title>Genome sequences of 17 halophilic strains isolated from different environments.</title>
        <authorList>
            <person name="Furrow R.E."/>
        </authorList>
    </citation>
    <scope>NUCLEOTIDE SEQUENCE [LARGE SCALE GENOMIC DNA]</scope>
    <source>
        <strain evidence="2 3">22514_16_FS</strain>
    </source>
</reference>
<comment type="caution">
    <text evidence="2">The sequence shown here is derived from an EMBL/GenBank/DDBJ whole genome shotgun (WGS) entry which is preliminary data.</text>
</comment>
<dbReference type="SUPFAM" id="SSF52833">
    <property type="entry name" value="Thioredoxin-like"/>
    <property type="match status" value="1"/>
</dbReference>
<keyword evidence="1" id="KW-1133">Transmembrane helix</keyword>
<evidence type="ECO:0000256" key="1">
    <source>
        <dbReference type="SAM" id="Phobius"/>
    </source>
</evidence>
<gene>
    <name evidence="2" type="ORF">GLW05_18145</name>
</gene>
<organism evidence="2 3">
    <name type="scientific">Pontibacillus yanchengensis</name>
    <dbReference type="NCBI Taxonomy" id="462910"/>
    <lineage>
        <taxon>Bacteria</taxon>
        <taxon>Bacillati</taxon>
        <taxon>Bacillota</taxon>
        <taxon>Bacilli</taxon>
        <taxon>Bacillales</taxon>
        <taxon>Bacillaceae</taxon>
        <taxon>Pontibacillus</taxon>
    </lineage>
</organism>
<dbReference type="InterPro" id="IPR036249">
    <property type="entry name" value="Thioredoxin-like_sf"/>
</dbReference>
<proteinExistence type="predicted"/>
<dbReference type="Proteomes" id="UP000468638">
    <property type="component" value="Unassembled WGS sequence"/>
</dbReference>
<dbReference type="EMBL" id="WMEQ01000017">
    <property type="protein sequence ID" value="MYL35505.1"/>
    <property type="molecule type" value="Genomic_DNA"/>
</dbReference>
<name>A0A6I5A583_9BACI</name>
<feature type="transmembrane region" description="Helical" evidence="1">
    <location>
        <begin position="6"/>
        <end position="25"/>
    </location>
</feature>
<sequence length="177" mass="20341">MVISIVVYVNTILLFVISLLIIQMFNSGATYNNNSLPKSDSGLAKNTIFPSIDSFLTLNKSHNKNIPYIFIFTSYGCDACKRIYPFLNELIKEHPYIQFRLITLANEDQANELIEQFNLNDIPLTMIKHEHIHKFGITGFPFAYLVSEKSVILDKGLVNHKEDFRLLMKKIKRAKIA</sequence>
<evidence type="ECO:0000313" key="3">
    <source>
        <dbReference type="Proteomes" id="UP000468638"/>
    </source>
</evidence>
<keyword evidence="1" id="KW-0472">Membrane</keyword>
<evidence type="ECO:0008006" key="4">
    <source>
        <dbReference type="Google" id="ProtNLM"/>
    </source>
</evidence>
<dbReference type="AlphaFoldDB" id="A0A6I5A583"/>
<accession>A0A6I5A583</accession>
<protein>
    <recommendedName>
        <fullName evidence="4">Thioredoxin domain-containing protein</fullName>
    </recommendedName>
</protein>
<dbReference type="Gene3D" id="3.40.30.10">
    <property type="entry name" value="Glutaredoxin"/>
    <property type="match status" value="1"/>
</dbReference>
<evidence type="ECO:0000313" key="2">
    <source>
        <dbReference type="EMBL" id="MYL35505.1"/>
    </source>
</evidence>
<dbReference type="CDD" id="cd02947">
    <property type="entry name" value="TRX_family"/>
    <property type="match status" value="1"/>
</dbReference>